<evidence type="ECO:0000313" key="4">
    <source>
        <dbReference type="Proteomes" id="UP000266258"/>
    </source>
</evidence>
<feature type="transmembrane region" description="Helical" evidence="1">
    <location>
        <begin position="179"/>
        <end position="199"/>
    </location>
</feature>
<dbReference type="InterPro" id="IPR037185">
    <property type="entry name" value="EmrE-like"/>
</dbReference>
<accession>A0A3A1Y4Z1</accession>
<dbReference type="Proteomes" id="UP000266258">
    <property type="component" value="Unassembled WGS sequence"/>
</dbReference>
<keyword evidence="1" id="KW-0812">Transmembrane</keyword>
<feature type="transmembrane region" description="Helical" evidence="1">
    <location>
        <begin position="154"/>
        <end position="173"/>
    </location>
</feature>
<dbReference type="InterPro" id="IPR000620">
    <property type="entry name" value="EamA_dom"/>
</dbReference>
<dbReference type="RefSeq" id="WP_119497163.1">
    <property type="nucleotide sequence ID" value="NZ_NRJH01000041.1"/>
</dbReference>
<dbReference type="EMBL" id="NRJH01000041">
    <property type="protein sequence ID" value="RIY32336.1"/>
    <property type="molecule type" value="Genomic_DNA"/>
</dbReference>
<dbReference type="OrthoDB" id="1524053at2"/>
<dbReference type="SUPFAM" id="SSF103481">
    <property type="entry name" value="Multidrug resistance efflux transporter EmrE"/>
    <property type="match status" value="2"/>
</dbReference>
<gene>
    <name evidence="3" type="ORF">CJP74_04895</name>
</gene>
<dbReference type="Pfam" id="PF00892">
    <property type="entry name" value="EamA"/>
    <property type="match status" value="2"/>
</dbReference>
<name>A0A3A1Y4Z1_9GAMM</name>
<feature type="domain" description="EamA" evidence="2">
    <location>
        <begin position="5"/>
        <end position="134"/>
    </location>
</feature>
<dbReference type="GO" id="GO:0016020">
    <property type="term" value="C:membrane"/>
    <property type="evidence" value="ECO:0007669"/>
    <property type="project" value="InterPro"/>
</dbReference>
<feature type="transmembrane region" description="Helical" evidence="1">
    <location>
        <begin position="100"/>
        <end position="133"/>
    </location>
</feature>
<feature type="transmembrane region" description="Helical" evidence="1">
    <location>
        <begin position="239"/>
        <end position="260"/>
    </location>
</feature>
<feature type="transmembrane region" description="Helical" evidence="1">
    <location>
        <begin position="267"/>
        <end position="286"/>
    </location>
</feature>
<keyword evidence="1" id="KW-1133">Transmembrane helix</keyword>
<comment type="caution">
    <text evidence="3">The sequence shown here is derived from an EMBL/GenBank/DDBJ whole genome shotgun (WGS) entry which is preliminary data.</text>
</comment>
<reference evidence="3 4" key="1">
    <citation type="submission" date="2017-08" db="EMBL/GenBank/DDBJ databases">
        <title>Reclassification of Bisgaard taxon 37 and 44.</title>
        <authorList>
            <person name="Christensen H."/>
        </authorList>
    </citation>
    <scope>NUCLEOTIDE SEQUENCE [LARGE SCALE GENOMIC DNA]</scope>
    <source>
        <strain evidence="3 4">B96_4</strain>
    </source>
</reference>
<evidence type="ECO:0000313" key="3">
    <source>
        <dbReference type="EMBL" id="RIY32336.1"/>
    </source>
</evidence>
<sequence length="289" mass="32275">MYFLVIAICASVAVSLLLKLVRKTKIEIAQIVFWNYIAAALIAYFFLDYNNIDAKSIILKSNLYLFFALGLLLPSVFIFMGKAVQSSGVAKADTANRLSLILGIIASFVLFGQALNYITIGAIILAFIALLMLLNKPKVPLRLDFKSQEQHTAVWLFLVWLGYGVIDIIFKIMAVKNTIALLGGVFVLAAILMFIYLLLTRTKFNFSSLLVGLLLGCLNFTNIYTYIRAHQELHQETAFVFTTMNIGVIILSLVAGIIFFREKLTKINLLGIVISLFAIFALYYGSRLI</sequence>
<feature type="transmembrane region" description="Helical" evidence="1">
    <location>
        <begin position="62"/>
        <end position="80"/>
    </location>
</feature>
<evidence type="ECO:0000259" key="2">
    <source>
        <dbReference type="Pfam" id="PF00892"/>
    </source>
</evidence>
<protein>
    <recommendedName>
        <fullName evidence="2">EamA domain-containing protein</fullName>
    </recommendedName>
</protein>
<feature type="domain" description="EamA" evidence="2">
    <location>
        <begin position="153"/>
        <end position="283"/>
    </location>
</feature>
<evidence type="ECO:0000256" key="1">
    <source>
        <dbReference type="SAM" id="Phobius"/>
    </source>
</evidence>
<feature type="transmembrane region" description="Helical" evidence="1">
    <location>
        <begin position="206"/>
        <end position="227"/>
    </location>
</feature>
<keyword evidence="1" id="KW-0472">Membrane</keyword>
<organism evidence="3 4">
    <name type="scientific">Psittacicella melopsittaci</name>
    <dbReference type="NCBI Taxonomy" id="2028576"/>
    <lineage>
        <taxon>Bacteria</taxon>
        <taxon>Pseudomonadati</taxon>
        <taxon>Pseudomonadota</taxon>
        <taxon>Gammaproteobacteria</taxon>
        <taxon>Pasteurellales</taxon>
        <taxon>Psittacicellaceae</taxon>
        <taxon>Psittacicella</taxon>
    </lineage>
</organism>
<keyword evidence="4" id="KW-1185">Reference proteome</keyword>
<dbReference type="Gene3D" id="1.10.3730.20">
    <property type="match status" value="1"/>
</dbReference>
<feature type="transmembrane region" description="Helical" evidence="1">
    <location>
        <begin position="33"/>
        <end position="50"/>
    </location>
</feature>
<proteinExistence type="predicted"/>
<dbReference type="AlphaFoldDB" id="A0A3A1Y4Z1"/>